<name>A0A1V6LT53_9FLAO</name>
<keyword evidence="3" id="KW-1185">Reference proteome</keyword>
<feature type="signal peptide" evidence="1">
    <location>
        <begin position="1"/>
        <end position="26"/>
    </location>
</feature>
<evidence type="ECO:0000256" key="1">
    <source>
        <dbReference type="SAM" id="SignalP"/>
    </source>
</evidence>
<accession>A0A1V6LT53</accession>
<dbReference type="EMBL" id="MTBC01000003">
    <property type="protein sequence ID" value="OQD43227.1"/>
    <property type="molecule type" value="Genomic_DNA"/>
</dbReference>
<comment type="caution">
    <text evidence="2">The sequence shown here is derived from an EMBL/GenBank/DDBJ whole genome shotgun (WGS) entry which is preliminary data.</text>
</comment>
<evidence type="ECO:0000313" key="2">
    <source>
        <dbReference type="EMBL" id="OQD43227.1"/>
    </source>
</evidence>
<dbReference type="AlphaFoldDB" id="A0A1V6LT53"/>
<protein>
    <submittedName>
        <fullName evidence="2">Uncharacterized protein</fullName>
    </submittedName>
</protein>
<organism evidence="2 3">
    <name type="scientific">Croceivirga radicis</name>
    <dbReference type="NCBI Taxonomy" id="1929488"/>
    <lineage>
        <taxon>Bacteria</taxon>
        <taxon>Pseudomonadati</taxon>
        <taxon>Bacteroidota</taxon>
        <taxon>Flavobacteriia</taxon>
        <taxon>Flavobacteriales</taxon>
        <taxon>Flavobacteriaceae</taxon>
        <taxon>Croceivirga</taxon>
    </lineage>
</organism>
<sequence length="652" mass="74501">MNLLNKVLFQICAFSLFVGFTLPVCAQKLQEYTGPYTVNGYQGNANFSYMLKDGDTVFQGPFMLKRSSLDALLEKEDESFTIKGNFSAGVPTGRWTFSFGAFNSNKQTEVEDYQYRVLVSGLQEEVSGDFLEGKLQGNWIYKVSKIKDSEIEEERYSSSIGYEAGLPIKDFSIANSTSTLVGRFLRDGIAHDNWELFSAAGAGTEESWIFENGLLLKVIQKEGNTSNVFPVFENNTAETEIIDLNTGYLNLVNLTQKNADADFSKGLMQRLLAENANRYQKINNFFLALNYDGFKPKFKVKAPYFPLEKSDIDYIEQAIETASTYKPTLDSLLSNAHLNILKRTDDNVYFQYNVLSYLNENFIEPFSELKTLNETGIIDNLSVTQLYASLWKNGAPKVPFEVKATTKDKTVVKEFQPESYELQTIALNSYKGFSQMAEFTAISITEINKKLQRLIREEKGEQQLLAIEDQWLKQQEAILLVKDSLEQYGNNNQKRALTAIQELLETNLGVYANLETIADKKTFAEDQITCTETLLQIANQISKLPENVKTIEEAYLDPIWNPFMATVMNEEIKKRITSAYKKVLVPYFYKQSQQELNCENAAALHTQMTFAYNRMLQLRNLDTHKLERKLKREKNPEKVLQLFEEVNTKKSK</sequence>
<dbReference type="RefSeq" id="WP_080318353.1">
    <property type="nucleotide sequence ID" value="NZ_MTBC01000003.1"/>
</dbReference>
<dbReference type="OrthoDB" id="831785at2"/>
<evidence type="ECO:0000313" key="3">
    <source>
        <dbReference type="Proteomes" id="UP000191680"/>
    </source>
</evidence>
<keyword evidence="1" id="KW-0732">Signal</keyword>
<dbReference type="Proteomes" id="UP000191680">
    <property type="component" value="Unassembled WGS sequence"/>
</dbReference>
<proteinExistence type="predicted"/>
<reference evidence="2 3" key="1">
    <citation type="submission" date="2016-12" db="EMBL/GenBank/DDBJ databases">
        <authorList>
            <person name="Song W.-J."/>
            <person name="Kurnit D.M."/>
        </authorList>
    </citation>
    <scope>NUCLEOTIDE SEQUENCE [LARGE SCALE GENOMIC DNA]</scope>
    <source>
        <strain evidence="2 3">HSG9</strain>
    </source>
</reference>
<gene>
    <name evidence="2" type="ORF">BUL40_05150</name>
</gene>
<feature type="chain" id="PRO_5013071053" evidence="1">
    <location>
        <begin position="27"/>
        <end position="652"/>
    </location>
</feature>